<dbReference type="Proteomes" id="UP000758603">
    <property type="component" value="Unassembled WGS sequence"/>
</dbReference>
<dbReference type="AlphaFoldDB" id="A0A9P8URQ9"/>
<reference evidence="2" key="1">
    <citation type="journal article" date="2021" name="Nat. Commun.">
        <title>Genetic determinants of endophytism in the Arabidopsis root mycobiome.</title>
        <authorList>
            <person name="Mesny F."/>
            <person name="Miyauchi S."/>
            <person name="Thiergart T."/>
            <person name="Pickel B."/>
            <person name="Atanasova L."/>
            <person name="Karlsson M."/>
            <person name="Huettel B."/>
            <person name="Barry K.W."/>
            <person name="Haridas S."/>
            <person name="Chen C."/>
            <person name="Bauer D."/>
            <person name="Andreopoulos W."/>
            <person name="Pangilinan J."/>
            <person name="LaButti K."/>
            <person name="Riley R."/>
            <person name="Lipzen A."/>
            <person name="Clum A."/>
            <person name="Drula E."/>
            <person name="Henrissat B."/>
            <person name="Kohler A."/>
            <person name="Grigoriev I.V."/>
            <person name="Martin F.M."/>
            <person name="Hacquard S."/>
        </authorList>
    </citation>
    <scope>NUCLEOTIDE SEQUENCE</scope>
    <source>
        <strain evidence="2">MPI-SDFR-AT-0073</strain>
    </source>
</reference>
<sequence>MADEPTLPRFPAVSWNPGTQSFNNTRKRGRDGSYDSAQAQLFANSSDPAMFSSDDDPSLENYTQGRHRKKRYVGSWFQQQPASGDSAFSEEVRPPKPKGKRTFQRQVDSGVWMGSDASTDLELEDPFPIPTTSRLPQLNMSRQTAAISEAEELVRDKVFDALENGDEDIDLTSMNIRQLSNATIAPLSDLTPIPTVTPGVPFEQKDAALKIYLGQNPLTKVPGAVFNLEFLTYLSLRNGKLTEIPPAIGKLRNLKTLNISLNRLRSLPSELLDLMTYPSKLKELMINPNPFVLPLQNSVIELEGETTEWEGPEHALLLGERLWDEGRTVSKIWLDRREGLCNDTEYPELHDKRNWTWRAKIIARTPIQFEDSRGFNISKHALPESWLSTETVLPTENLAEPPALPLARVASTKTCNASRVPSLMELALKSCSRTSQLPQLPSYLPDDAPSHLPDLLRRIATQADANSNAGDLPCSRCQRRVIVPAAQWIEWWNYGKINIDEASSQPSYAMDSHGVVPFLKRACSYRCLPGATQPGTLLPETLRFSIMAPENL</sequence>
<comment type="caution">
    <text evidence="2">The sequence shown here is derived from an EMBL/GenBank/DDBJ whole genome shotgun (WGS) entry which is preliminary data.</text>
</comment>
<dbReference type="InterPro" id="IPR032675">
    <property type="entry name" value="LRR_dom_sf"/>
</dbReference>
<feature type="region of interest" description="Disordered" evidence="1">
    <location>
        <begin position="1"/>
        <end position="35"/>
    </location>
</feature>
<dbReference type="RefSeq" id="XP_045961272.1">
    <property type="nucleotide sequence ID" value="XM_046106733.1"/>
</dbReference>
<dbReference type="PANTHER" id="PTHR45752">
    <property type="entry name" value="LEUCINE-RICH REPEAT-CONTAINING"/>
    <property type="match status" value="1"/>
</dbReference>
<organism evidence="2 3">
    <name type="scientific">Truncatella angustata</name>
    <dbReference type="NCBI Taxonomy" id="152316"/>
    <lineage>
        <taxon>Eukaryota</taxon>
        <taxon>Fungi</taxon>
        <taxon>Dikarya</taxon>
        <taxon>Ascomycota</taxon>
        <taxon>Pezizomycotina</taxon>
        <taxon>Sordariomycetes</taxon>
        <taxon>Xylariomycetidae</taxon>
        <taxon>Amphisphaeriales</taxon>
        <taxon>Sporocadaceae</taxon>
        <taxon>Truncatella</taxon>
    </lineage>
</organism>
<dbReference type="PROSITE" id="PS51450">
    <property type="entry name" value="LRR"/>
    <property type="match status" value="1"/>
</dbReference>
<evidence type="ECO:0000313" key="2">
    <source>
        <dbReference type="EMBL" id="KAH6657038.1"/>
    </source>
</evidence>
<keyword evidence="3" id="KW-1185">Reference proteome</keyword>
<evidence type="ECO:0000256" key="1">
    <source>
        <dbReference type="SAM" id="MobiDB-lite"/>
    </source>
</evidence>
<dbReference type="OrthoDB" id="1517790at2759"/>
<dbReference type="PANTHER" id="PTHR45752:SF195">
    <property type="entry name" value="LEUCINE-RICH REPEAT (LRR) FAMILY PROTEIN-RELATED"/>
    <property type="match status" value="1"/>
</dbReference>
<dbReference type="EMBL" id="JAGPXC010000002">
    <property type="protein sequence ID" value="KAH6657038.1"/>
    <property type="molecule type" value="Genomic_DNA"/>
</dbReference>
<dbReference type="SUPFAM" id="SSF52075">
    <property type="entry name" value="Outer arm dynein light chain 1"/>
    <property type="match status" value="1"/>
</dbReference>
<dbReference type="GeneID" id="70135624"/>
<accession>A0A9P8URQ9</accession>
<protein>
    <submittedName>
        <fullName evidence="2">Uncharacterized protein</fullName>
    </submittedName>
</protein>
<dbReference type="InterPro" id="IPR001611">
    <property type="entry name" value="Leu-rich_rpt"/>
</dbReference>
<gene>
    <name evidence="2" type="ORF">BKA67DRAFT_655332</name>
</gene>
<name>A0A9P8URQ9_9PEZI</name>
<feature type="region of interest" description="Disordered" evidence="1">
    <location>
        <begin position="44"/>
        <end position="63"/>
    </location>
</feature>
<feature type="region of interest" description="Disordered" evidence="1">
    <location>
        <begin position="71"/>
        <end position="104"/>
    </location>
</feature>
<evidence type="ECO:0000313" key="3">
    <source>
        <dbReference type="Proteomes" id="UP000758603"/>
    </source>
</evidence>
<dbReference type="Gene3D" id="3.80.10.10">
    <property type="entry name" value="Ribonuclease Inhibitor"/>
    <property type="match status" value="1"/>
</dbReference>
<dbReference type="InterPro" id="IPR050715">
    <property type="entry name" value="LRR-SigEffector_domain"/>
</dbReference>
<proteinExistence type="predicted"/>